<evidence type="ECO:0000313" key="7">
    <source>
        <dbReference type="Proteomes" id="UP000054363"/>
    </source>
</evidence>
<dbReference type="Pfam" id="PF02535">
    <property type="entry name" value="Zip"/>
    <property type="match status" value="1"/>
</dbReference>
<proteinExistence type="predicted"/>
<dbReference type="PANTHER" id="PTHR11040">
    <property type="entry name" value="ZINC/IRON TRANSPORTER"/>
    <property type="match status" value="1"/>
</dbReference>
<dbReference type="GO" id="GO:0016020">
    <property type="term" value="C:membrane"/>
    <property type="evidence" value="ECO:0007669"/>
    <property type="project" value="UniProtKB-SubCell"/>
</dbReference>
<evidence type="ECO:0000256" key="3">
    <source>
        <dbReference type="ARBA" id="ARBA00022989"/>
    </source>
</evidence>
<dbReference type="AlphaFoldDB" id="A0A094IU16"/>
<evidence type="ECO:0000256" key="5">
    <source>
        <dbReference type="SAM" id="Phobius"/>
    </source>
</evidence>
<sequence length="247" mass="26196">MNVEVNLFSVFIAALITALATGLGALPFLFTRRVGKHWLSIGSAIAAGLMLAASHSLIAEGFNEDTWLTMLGMLVGLVLIVLAYRWIDSRGSPHVRELKGADARKAFLIMGVMIAHSFAEGVGVGVSYGGGDELGVFITTAIAVHNIPEGLAIALILVPRGVSVPWAAFWAVVSSLPQPLMAIPSYSFVTIFQPFLPFGFGLAAGAMIWMVFAELVPDAKEDLSSESMGALIVLAFLAMLGFQLMIS</sequence>
<feature type="transmembrane region" description="Helical" evidence="5">
    <location>
        <begin position="37"/>
        <end position="55"/>
    </location>
</feature>
<evidence type="ECO:0000256" key="2">
    <source>
        <dbReference type="ARBA" id="ARBA00022692"/>
    </source>
</evidence>
<evidence type="ECO:0000256" key="4">
    <source>
        <dbReference type="ARBA" id="ARBA00023136"/>
    </source>
</evidence>
<dbReference type="OrthoDB" id="9787346at2"/>
<feature type="transmembrane region" description="Helical" evidence="5">
    <location>
        <begin position="107"/>
        <end position="128"/>
    </location>
</feature>
<organism evidence="6 7">
    <name type="scientific">Pseudidiomarina salinarum</name>
    <dbReference type="NCBI Taxonomy" id="435908"/>
    <lineage>
        <taxon>Bacteria</taxon>
        <taxon>Pseudomonadati</taxon>
        <taxon>Pseudomonadota</taxon>
        <taxon>Gammaproteobacteria</taxon>
        <taxon>Alteromonadales</taxon>
        <taxon>Idiomarinaceae</taxon>
        <taxon>Pseudidiomarina</taxon>
    </lineage>
</organism>
<evidence type="ECO:0000313" key="6">
    <source>
        <dbReference type="EMBL" id="KFZ30632.1"/>
    </source>
</evidence>
<feature type="transmembrane region" description="Helical" evidence="5">
    <location>
        <begin position="134"/>
        <end position="157"/>
    </location>
</feature>
<comment type="caution">
    <text evidence="6">The sequence shown here is derived from an EMBL/GenBank/DDBJ whole genome shotgun (WGS) entry which is preliminary data.</text>
</comment>
<keyword evidence="2 5" id="KW-0812">Transmembrane</keyword>
<dbReference type="GO" id="GO:0005385">
    <property type="term" value="F:zinc ion transmembrane transporter activity"/>
    <property type="evidence" value="ECO:0007669"/>
    <property type="project" value="TreeGrafter"/>
</dbReference>
<evidence type="ECO:0000256" key="1">
    <source>
        <dbReference type="ARBA" id="ARBA00004141"/>
    </source>
</evidence>
<feature type="transmembrane region" description="Helical" evidence="5">
    <location>
        <begin position="67"/>
        <end position="87"/>
    </location>
</feature>
<dbReference type="RefSeq" id="WP_034775928.1">
    <property type="nucleotide sequence ID" value="NZ_JPER01000004.1"/>
</dbReference>
<dbReference type="EMBL" id="JPER01000004">
    <property type="protein sequence ID" value="KFZ30632.1"/>
    <property type="molecule type" value="Genomic_DNA"/>
</dbReference>
<dbReference type="STRING" id="435908.IDSA_08860"/>
<dbReference type="eggNOG" id="COG0428">
    <property type="taxonomic scope" value="Bacteria"/>
</dbReference>
<keyword evidence="7" id="KW-1185">Reference proteome</keyword>
<feature type="transmembrane region" description="Helical" evidence="5">
    <location>
        <begin position="195"/>
        <end position="216"/>
    </location>
</feature>
<reference evidence="6 7" key="1">
    <citation type="submission" date="2014-06" db="EMBL/GenBank/DDBJ databases">
        <title>The draft genome sequence of Idiomarina salinarum ISL-52.</title>
        <authorList>
            <person name="Du J."/>
            <person name="Shao Z."/>
        </authorList>
    </citation>
    <scope>NUCLEOTIDE SEQUENCE [LARGE SCALE GENOMIC DNA]</scope>
    <source>
        <strain evidence="6 7">ISL-52</strain>
    </source>
</reference>
<protein>
    <submittedName>
        <fullName evidence="6">Dihydroorotate dehydrogenase</fullName>
    </submittedName>
</protein>
<dbReference type="PANTHER" id="PTHR11040:SF70">
    <property type="entry name" value="OS05G0316100 PROTEIN"/>
    <property type="match status" value="1"/>
</dbReference>
<comment type="subcellular location">
    <subcellularLocation>
        <location evidence="1">Membrane</location>
        <topology evidence="1">Multi-pass membrane protein</topology>
    </subcellularLocation>
</comment>
<keyword evidence="4 5" id="KW-0472">Membrane</keyword>
<name>A0A094IU16_9GAMM</name>
<feature type="transmembrane region" description="Helical" evidence="5">
    <location>
        <begin position="228"/>
        <end position="246"/>
    </location>
</feature>
<feature type="transmembrane region" description="Helical" evidence="5">
    <location>
        <begin position="6"/>
        <end position="30"/>
    </location>
</feature>
<keyword evidence="3 5" id="KW-1133">Transmembrane helix</keyword>
<gene>
    <name evidence="6" type="ORF">IDSA_08860</name>
</gene>
<dbReference type="InterPro" id="IPR003689">
    <property type="entry name" value="ZIP"/>
</dbReference>
<dbReference type="Proteomes" id="UP000054363">
    <property type="component" value="Unassembled WGS sequence"/>
</dbReference>
<accession>A0A094IU16</accession>
<feature type="transmembrane region" description="Helical" evidence="5">
    <location>
        <begin position="169"/>
        <end position="189"/>
    </location>
</feature>